<organism evidence="1 2">
    <name type="scientific">Streptomyces lydicamycinicus</name>
    <dbReference type="NCBI Taxonomy" id="1546107"/>
    <lineage>
        <taxon>Bacteria</taxon>
        <taxon>Bacillati</taxon>
        <taxon>Actinomycetota</taxon>
        <taxon>Actinomycetes</taxon>
        <taxon>Kitasatosporales</taxon>
        <taxon>Streptomycetaceae</taxon>
        <taxon>Streptomyces</taxon>
    </lineage>
</organism>
<keyword evidence="2" id="KW-1185">Reference proteome</keyword>
<dbReference type="Proteomes" id="UP000048965">
    <property type="component" value="Unassembled WGS sequence"/>
</dbReference>
<dbReference type="AlphaFoldDB" id="A0A0P4R637"/>
<proteinExistence type="predicted"/>
<dbReference type="Pfam" id="PF06626">
    <property type="entry name" value="DUF1152"/>
    <property type="match status" value="1"/>
</dbReference>
<reference evidence="1 2" key="2">
    <citation type="journal article" date="2015" name="Stand. Genomic Sci.">
        <title>Draft genome sequence of marine-derived Streptomyces sp. TP-A0598, a producer of anti-MRSA antibiotic lydicamycins.</title>
        <authorList>
            <person name="Komaki H."/>
            <person name="Ichikawa N."/>
            <person name="Hosoyama A."/>
            <person name="Fujita N."/>
            <person name="Igarashi Y."/>
        </authorList>
    </citation>
    <scope>NUCLEOTIDE SEQUENCE [LARGE SCALE GENOMIC DNA]</scope>
    <source>
        <strain evidence="1 2">NBRC 110027</strain>
    </source>
</reference>
<comment type="caution">
    <text evidence="1">The sequence shown here is derived from an EMBL/GenBank/DDBJ whole genome shotgun (WGS) entry which is preliminary data.</text>
</comment>
<gene>
    <name evidence="1" type="ORF">TPA0598_04_02040</name>
</gene>
<evidence type="ECO:0008006" key="3">
    <source>
        <dbReference type="Google" id="ProtNLM"/>
    </source>
</evidence>
<dbReference type="EMBL" id="BBNO01000004">
    <property type="protein sequence ID" value="GAO08568.1"/>
    <property type="molecule type" value="Genomic_DNA"/>
</dbReference>
<sequence>MPDDPSEPPRSPFERRIYWTAPSAGPAHPLRPPDVLLRVIGWSPPAGTAARTLAHVTRVIVAAGGGGDAVAAAMLDAAVYGGETPAVVLTYAWDRFLIDPVPGPRGPANFTGLRPLTRSVQTVPADATPIAPAGSTLPRLAAELRQTFALIDPHHGAEGMVRQLEELVQYLEPDSVDLLDVGGDILAQGDEPTLRSPLADALTLAACCELNFPVRLLVAGPGLDGELPADALRDRLGPVALTLADEHVAPVSSVLEWHPSEATAMLAATARGARGLCEVGGAGLPVPLTDEGPTVHEADLDEALGRNQLARAILATENLHQVEQQSREICGFSEIDDERNKASWLGSRPTQSLAPEAVLRQLDDFESDARSRGITHTTFRRLTEVFGLGVNQRQDLRALLLSSRPEQYQAPLWRIPSEA</sequence>
<name>A0A0P4R637_9ACTN</name>
<protein>
    <recommendedName>
        <fullName evidence="3">DUF1152 domain-containing protein</fullName>
    </recommendedName>
</protein>
<evidence type="ECO:0000313" key="2">
    <source>
        <dbReference type="Proteomes" id="UP000048965"/>
    </source>
</evidence>
<evidence type="ECO:0000313" key="1">
    <source>
        <dbReference type="EMBL" id="GAO08568.1"/>
    </source>
</evidence>
<dbReference type="InterPro" id="IPR010581">
    <property type="entry name" value="DUF1152"/>
</dbReference>
<accession>A0A0P4R637</accession>
<reference evidence="2" key="1">
    <citation type="submission" date="2014-09" db="EMBL/GenBank/DDBJ databases">
        <title>Whole genome shotgun sequence of Streptomyces sp. NBRC 110027.</title>
        <authorList>
            <person name="Komaki H."/>
            <person name="Ichikawa N."/>
            <person name="Katano-Makiyama Y."/>
            <person name="Hosoyama A."/>
            <person name="Hashimoto M."/>
            <person name="Uohara A."/>
            <person name="Kitahashi Y."/>
            <person name="Ohji S."/>
            <person name="Kimura A."/>
            <person name="Yamazoe A."/>
            <person name="Igarashi Y."/>
            <person name="Fujita N."/>
        </authorList>
    </citation>
    <scope>NUCLEOTIDE SEQUENCE [LARGE SCALE GENOMIC DNA]</scope>
    <source>
        <strain evidence="2">NBRC 110027</strain>
    </source>
</reference>